<dbReference type="AlphaFoldDB" id="A0A1Y1X125"/>
<keyword evidence="3" id="KW-0175">Coiled coil</keyword>
<reference evidence="6 7" key="1">
    <citation type="submission" date="2016-08" db="EMBL/GenBank/DDBJ databases">
        <title>A Parts List for Fungal Cellulosomes Revealed by Comparative Genomics.</title>
        <authorList>
            <consortium name="DOE Joint Genome Institute"/>
            <person name="Haitjema C.H."/>
            <person name="Gilmore S.P."/>
            <person name="Henske J.K."/>
            <person name="Solomon K.V."/>
            <person name="De Groot R."/>
            <person name="Kuo A."/>
            <person name="Mondo S.J."/>
            <person name="Salamov A.A."/>
            <person name="Labutti K."/>
            <person name="Zhao Z."/>
            <person name="Chiniquy J."/>
            <person name="Barry K."/>
            <person name="Brewer H.M."/>
            <person name="Purvine S.O."/>
            <person name="Wright A.T."/>
            <person name="Boxma B."/>
            <person name="Van Alen T."/>
            <person name="Hackstein J.H."/>
            <person name="Baker S.E."/>
            <person name="Grigoriev I.V."/>
            <person name="O'Malley M.A."/>
        </authorList>
    </citation>
    <scope>NUCLEOTIDE SEQUENCE [LARGE SCALE GENOMIC DNA]</scope>
    <source>
        <strain evidence="6 7">S4</strain>
    </source>
</reference>
<feature type="region of interest" description="Disordered" evidence="4">
    <location>
        <begin position="528"/>
        <end position="551"/>
    </location>
</feature>
<gene>
    <name evidence="6" type="ORF">BCR32DRAFT_294424</name>
</gene>
<dbReference type="STRING" id="1754192.A0A1Y1X125"/>
<dbReference type="Pfam" id="PF00179">
    <property type="entry name" value="UQ_con"/>
    <property type="match status" value="1"/>
</dbReference>
<evidence type="ECO:0000259" key="5">
    <source>
        <dbReference type="PROSITE" id="PS50127"/>
    </source>
</evidence>
<dbReference type="InterPro" id="IPR057735">
    <property type="entry name" value="UBE2O-like_tSH3-B"/>
</dbReference>
<protein>
    <recommendedName>
        <fullName evidence="5">UBC core domain-containing protein</fullName>
    </recommendedName>
</protein>
<dbReference type="CDD" id="cd23837">
    <property type="entry name" value="UBCc_UBE2O"/>
    <property type="match status" value="1"/>
</dbReference>
<evidence type="ECO:0000313" key="6">
    <source>
        <dbReference type="EMBL" id="ORX79510.1"/>
    </source>
</evidence>
<evidence type="ECO:0000256" key="4">
    <source>
        <dbReference type="SAM" id="MobiDB-lite"/>
    </source>
</evidence>
<sequence length="912" mass="105502">MKQLKSSNFFDEDVVCLKKDEDKVGTVTMTTLDEEDDDDDSDIERIPLQPKHVRVSFLEENEDYRDIHESKLICIDRYLKLGDIARYPVEMGNKQQTGTVINVKVVADLQTTYNENNEITILKDIDTKKLINYYDIEEGTCVLLNNWFGVVRNVYDDIYIKFSDNSVCVVPVTAVKIEDKYKDSSRFCVERVYPGVKVQALKSDSFLNAKWIQGQYKPSNTTGYVVMTQISKVYVEWQYKNLKVDTKDNEQPPPFSIKDVSSLTILRSMHEHQAMCLGSLIQFESKNEAKDYGVELFDGLVNPCFKIIRTKSFVDVQWQDSTITKNIKSTDLLICLNIDEQDFWPTDYIYLKEEFKNKKTLSKVKVGVIKSVNALERICEVQWLEHVDRESEKIETKEQSTYEISSHPIYTQRLGERVLITADISPIEKQCKGISEEVAKHDWVGEIVSINDPDHLGKIGVCCCPSKNIHYVYPHQIFTISDTEDYMHDEFISASDLDDYEVIEDDEDDGENEDVIIEEGDDNIMEIDGNNEGDDAEWETEDDDSEWETDEDDEMIDDTIEISIDNNNNNTNKNEFENEFENVFKGIDNENEITNNKEAKQEKIKKIEEKIREEIKSTLLDNIDEKNATTKTKLKNFILLDDPPENHHFIDNENGILSKHFYKTIMKEHKLLSTELPEEGDIIVAAFSSRLELLRAIIFGPKDTIYEGAVFMFDICIPGDYPHSPPSVHYYSLTVGMGKLNPNLYEDGKVCLSLLGTWHGKDETEKWTPKSNILQVLLSIQGLVLGVQLPYFNEAGYDKLMQNSEENFTANYYNERAFYLSIHTINQTLNMLNLSNESVFEIFREYILNYYYDGKHMLNYINEKCQKIIKNSEKNKDGILNVKMEKLETVSKGCLILLKNEVNYLQSKLEHN</sequence>
<dbReference type="PANTHER" id="PTHR46116">
    <property type="entry name" value="(E3-INDEPENDENT) E2 UBIQUITIN-CONJUGATING ENZYME"/>
    <property type="match status" value="1"/>
</dbReference>
<dbReference type="EMBL" id="MCFG01000173">
    <property type="protein sequence ID" value="ORX79510.1"/>
    <property type="molecule type" value="Genomic_DNA"/>
</dbReference>
<dbReference type="Proteomes" id="UP000193944">
    <property type="component" value="Unassembled WGS sequence"/>
</dbReference>
<dbReference type="SMART" id="SM00212">
    <property type="entry name" value="UBCc"/>
    <property type="match status" value="1"/>
</dbReference>
<dbReference type="OrthoDB" id="47801at2759"/>
<proteinExistence type="predicted"/>
<dbReference type="InterPro" id="IPR000608">
    <property type="entry name" value="UBC"/>
</dbReference>
<feature type="domain" description="UBC core" evidence="5">
    <location>
        <begin position="660"/>
        <end position="826"/>
    </location>
</feature>
<dbReference type="InterPro" id="IPR016135">
    <property type="entry name" value="UBQ-conjugating_enzyme/RWD"/>
</dbReference>
<keyword evidence="7" id="KW-1185">Reference proteome</keyword>
<dbReference type="Gene3D" id="3.10.110.10">
    <property type="entry name" value="Ubiquitin Conjugating Enzyme"/>
    <property type="match status" value="1"/>
</dbReference>
<name>A0A1Y1X125_9FUNG</name>
<evidence type="ECO:0000256" key="1">
    <source>
        <dbReference type="ARBA" id="ARBA00022679"/>
    </source>
</evidence>
<reference evidence="6 7" key="2">
    <citation type="submission" date="2016-08" db="EMBL/GenBank/DDBJ databases">
        <title>Pervasive Adenine N6-methylation of Active Genes in Fungi.</title>
        <authorList>
            <consortium name="DOE Joint Genome Institute"/>
            <person name="Mondo S.J."/>
            <person name="Dannebaum R.O."/>
            <person name="Kuo R.C."/>
            <person name="Labutti K."/>
            <person name="Haridas S."/>
            <person name="Kuo A."/>
            <person name="Salamov A."/>
            <person name="Ahrendt S.R."/>
            <person name="Lipzen A."/>
            <person name="Sullivan W."/>
            <person name="Andreopoulos W.B."/>
            <person name="Clum A."/>
            <person name="Lindquist E."/>
            <person name="Daum C."/>
            <person name="Ramamoorthy G.K."/>
            <person name="Gryganskyi A."/>
            <person name="Culley D."/>
            <person name="Magnuson J.K."/>
            <person name="James T.Y."/>
            <person name="O'Malley M.A."/>
            <person name="Stajich J.E."/>
            <person name="Spatafora J.W."/>
            <person name="Visel A."/>
            <person name="Grigoriev I.V."/>
        </authorList>
    </citation>
    <scope>NUCLEOTIDE SEQUENCE [LARGE SCALE GENOMIC DNA]</scope>
    <source>
        <strain evidence="6 7">S4</strain>
    </source>
</reference>
<dbReference type="Pfam" id="PF23043">
    <property type="entry name" value="SH3-B_UBE2O"/>
    <property type="match status" value="1"/>
</dbReference>
<dbReference type="PANTHER" id="PTHR46116:SF15">
    <property type="entry name" value="(E3-INDEPENDENT) E2 UBIQUITIN-CONJUGATING ENZYME"/>
    <property type="match status" value="1"/>
</dbReference>
<evidence type="ECO:0000313" key="7">
    <source>
        <dbReference type="Proteomes" id="UP000193944"/>
    </source>
</evidence>
<dbReference type="InterPro" id="IPR057733">
    <property type="entry name" value="UBE2O-like_SH3-B"/>
</dbReference>
<dbReference type="GO" id="GO:0061631">
    <property type="term" value="F:ubiquitin conjugating enzyme activity"/>
    <property type="evidence" value="ECO:0007669"/>
    <property type="project" value="TreeGrafter"/>
</dbReference>
<evidence type="ECO:0000256" key="3">
    <source>
        <dbReference type="SAM" id="Coils"/>
    </source>
</evidence>
<organism evidence="6 7">
    <name type="scientific">Anaeromyces robustus</name>
    <dbReference type="NCBI Taxonomy" id="1754192"/>
    <lineage>
        <taxon>Eukaryota</taxon>
        <taxon>Fungi</taxon>
        <taxon>Fungi incertae sedis</taxon>
        <taxon>Chytridiomycota</taxon>
        <taxon>Chytridiomycota incertae sedis</taxon>
        <taxon>Neocallimastigomycetes</taxon>
        <taxon>Neocallimastigales</taxon>
        <taxon>Neocallimastigaceae</taxon>
        <taxon>Anaeromyces</taxon>
    </lineage>
</organism>
<keyword evidence="2" id="KW-0833">Ubl conjugation pathway</keyword>
<keyword evidence="1" id="KW-0808">Transferase</keyword>
<dbReference type="SUPFAM" id="SSF54495">
    <property type="entry name" value="UBC-like"/>
    <property type="match status" value="1"/>
</dbReference>
<dbReference type="PROSITE" id="PS50127">
    <property type="entry name" value="UBC_2"/>
    <property type="match status" value="1"/>
</dbReference>
<comment type="caution">
    <text evidence="6">The sequence shown here is derived from an EMBL/GenBank/DDBJ whole genome shotgun (WGS) entry which is preliminary data.</text>
</comment>
<evidence type="ECO:0000256" key="2">
    <source>
        <dbReference type="ARBA" id="ARBA00022786"/>
    </source>
</evidence>
<dbReference type="Pfam" id="PF23046">
    <property type="entry name" value="tSH3-B_UBE2O"/>
    <property type="match status" value="1"/>
</dbReference>
<accession>A0A1Y1X125</accession>
<feature type="coiled-coil region" evidence="3">
    <location>
        <begin position="590"/>
        <end position="617"/>
    </location>
</feature>